<keyword evidence="3" id="KW-1185">Reference proteome</keyword>
<evidence type="ECO:0000259" key="1">
    <source>
        <dbReference type="Pfam" id="PF00149"/>
    </source>
</evidence>
<name>A0ABS3E0N8_9BACI</name>
<reference evidence="2 3" key="1">
    <citation type="submission" date="2020-12" db="EMBL/GenBank/DDBJ databases">
        <title>Oil enriched cultivation method for isolating marine PHA-producing bacteria.</title>
        <authorList>
            <person name="Zheng W."/>
            <person name="Yu S."/>
            <person name="Huang Y."/>
        </authorList>
    </citation>
    <scope>NUCLEOTIDE SEQUENCE [LARGE SCALE GENOMIC DNA]</scope>
    <source>
        <strain evidence="2 3">SY-2-6</strain>
    </source>
</reference>
<proteinExistence type="predicted"/>
<dbReference type="Gene3D" id="3.60.21.10">
    <property type="match status" value="1"/>
</dbReference>
<feature type="domain" description="Calcineurin-like phosphoesterase" evidence="1">
    <location>
        <begin position="39"/>
        <end position="210"/>
    </location>
</feature>
<dbReference type="EMBL" id="JAEKJY010000007">
    <property type="protein sequence ID" value="MBN8237160.1"/>
    <property type="molecule type" value="Genomic_DNA"/>
</dbReference>
<dbReference type="PANTHER" id="PTHR43143">
    <property type="entry name" value="METALLOPHOSPHOESTERASE, CALCINEURIN SUPERFAMILY"/>
    <property type="match status" value="1"/>
</dbReference>
<dbReference type="Pfam" id="PF00149">
    <property type="entry name" value="Metallophos"/>
    <property type="match status" value="1"/>
</dbReference>
<evidence type="ECO:0000313" key="3">
    <source>
        <dbReference type="Proteomes" id="UP000663970"/>
    </source>
</evidence>
<dbReference type="SUPFAM" id="SSF56300">
    <property type="entry name" value="Metallo-dependent phosphatases"/>
    <property type="match status" value="1"/>
</dbReference>
<dbReference type="PANTHER" id="PTHR43143:SF5">
    <property type="entry name" value="SECRETED PROTEIN"/>
    <property type="match status" value="1"/>
</dbReference>
<gene>
    <name evidence="2" type="ORF">JF544_18090</name>
</gene>
<organism evidence="2 3">
    <name type="scientific">Halobacillus kuroshimensis</name>
    <dbReference type="NCBI Taxonomy" id="302481"/>
    <lineage>
        <taxon>Bacteria</taxon>
        <taxon>Bacillati</taxon>
        <taxon>Bacillota</taxon>
        <taxon>Bacilli</taxon>
        <taxon>Bacillales</taxon>
        <taxon>Bacillaceae</taxon>
        <taxon>Halobacillus</taxon>
    </lineage>
</organism>
<evidence type="ECO:0000313" key="2">
    <source>
        <dbReference type="EMBL" id="MBN8237160.1"/>
    </source>
</evidence>
<accession>A0ABS3E0N8</accession>
<dbReference type="RefSeq" id="WP_027954650.1">
    <property type="nucleotide sequence ID" value="NZ_JAEKJY010000007.1"/>
</dbReference>
<dbReference type="InterPro" id="IPR029052">
    <property type="entry name" value="Metallo-depent_PP-like"/>
</dbReference>
<sequence>MRTAVFWINESLLILFLSLAVAYTVSSEATDFEGDGKFKIVLLPDTQLYSDEFPERFHAQTQWLADNFQKEDIRFAAHLGDVVDKNQKHQWENADQAVDRLDQAGVPYGIAIGNHDMGGKASRYKQYFGSRRMEERPGYGGHSRNELNSYYTFSTEGKEFLLLFLNIDLPGEDLAWAQRVLDEHPGMPVIVVSHLLMDTKGRLAEKPYVRKSQGNSPAFIYDEWIAKNSQIFMTVNGHYSGTHRKIRKNEAGLPVHQYVADYQGYPNGGEGFLRIIEFDLNKNTLTHRTYSPYLDEDMIGEQHNFTEYVDFEKRWNLEIPNQPYE</sequence>
<dbReference type="InterPro" id="IPR051918">
    <property type="entry name" value="STPP_CPPED1"/>
</dbReference>
<comment type="caution">
    <text evidence="2">The sequence shown here is derived from an EMBL/GenBank/DDBJ whole genome shotgun (WGS) entry which is preliminary data.</text>
</comment>
<dbReference type="Proteomes" id="UP000663970">
    <property type="component" value="Unassembled WGS sequence"/>
</dbReference>
<dbReference type="InterPro" id="IPR004843">
    <property type="entry name" value="Calcineurin-like_PHP"/>
</dbReference>
<protein>
    <submittedName>
        <fullName evidence="2">Metallophosphoesterase</fullName>
    </submittedName>
</protein>